<keyword evidence="1" id="KW-0472">Membrane</keyword>
<dbReference type="Proteomes" id="UP001627154">
    <property type="component" value="Unassembled WGS sequence"/>
</dbReference>
<proteinExistence type="predicted"/>
<dbReference type="EMBL" id="JBJJXI010000169">
    <property type="protein sequence ID" value="KAL3384714.1"/>
    <property type="molecule type" value="Genomic_DNA"/>
</dbReference>
<evidence type="ECO:0000313" key="2">
    <source>
        <dbReference type="EMBL" id="KAL3384714.1"/>
    </source>
</evidence>
<gene>
    <name evidence="2" type="ORF">TKK_019536</name>
</gene>
<name>A0ABD2VVS3_9HYME</name>
<accession>A0ABD2VVS3</accession>
<comment type="caution">
    <text evidence="2">The sequence shown here is derived from an EMBL/GenBank/DDBJ whole genome shotgun (WGS) entry which is preliminary data.</text>
</comment>
<evidence type="ECO:0000313" key="3">
    <source>
        <dbReference type="Proteomes" id="UP001627154"/>
    </source>
</evidence>
<keyword evidence="1" id="KW-0812">Transmembrane</keyword>
<keyword evidence="3" id="KW-1185">Reference proteome</keyword>
<keyword evidence="1" id="KW-1133">Transmembrane helix</keyword>
<feature type="transmembrane region" description="Helical" evidence="1">
    <location>
        <begin position="23"/>
        <end position="43"/>
    </location>
</feature>
<reference evidence="2 3" key="1">
    <citation type="journal article" date="2024" name="bioRxiv">
        <title>A reference genome for Trichogramma kaykai: A tiny desert-dwelling parasitoid wasp with competing sex-ratio distorters.</title>
        <authorList>
            <person name="Culotta J."/>
            <person name="Lindsey A.R."/>
        </authorList>
    </citation>
    <scope>NUCLEOTIDE SEQUENCE [LARGE SCALE GENOMIC DNA]</scope>
    <source>
        <strain evidence="2 3">KSX58</strain>
    </source>
</reference>
<protein>
    <submittedName>
        <fullName evidence="2">Uncharacterized protein</fullName>
    </submittedName>
</protein>
<evidence type="ECO:0000256" key="1">
    <source>
        <dbReference type="SAM" id="Phobius"/>
    </source>
</evidence>
<dbReference type="AlphaFoldDB" id="A0ABD2VVS3"/>
<organism evidence="2 3">
    <name type="scientific">Trichogramma kaykai</name>
    <dbReference type="NCBI Taxonomy" id="54128"/>
    <lineage>
        <taxon>Eukaryota</taxon>
        <taxon>Metazoa</taxon>
        <taxon>Ecdysozoa</taxon>
        <taxon>Arthropoda</taxon>
        <taxon>Hexapoda</taxon>
        <taxon>Insecta</taxon>
        <taxon>Pterygota</taxon>
        <taxon>Neoptera</taxon>
        <taxon>Endopterygota</taxon>
        <taxon>Hymenoptera</taxon>
        <taxon>Apocrita</taxon>
        <taxon>Proctotrupomorpha</taxon>
        <taxon>Chalcidoidea</taxon>
        <taxon>Trichogrammatidae</taxon>
        <taxon>Trichogramma</taxon>
    </lineage>
</organism>
<sequence length="209" mass="23792">MSDAVFEVIFSLFQIVEYFGRNILMIITVLTLVTLGFTGCMAVRAHKSESRRKNRLYDRRSRASAPCPRICIIYKTQSSGGSSSSRCTDKKTMYICFCTAGVEGVRRCTGGPKTRRNFHRVSLQLSKHVLLDNEDAREERRKLFCRAFCCCCCYHRRRAGGLIKEEPSYTLSNSGEDYAFDSVSCETENLKTFLFQELSASSIIQIIFC</sequence>